<dbReference type="EMBL" id="AZEU01000133">
    <property type="protein sequence ID" value="KRL45161.1"/>
    <property type="molecule type" value="Genomic_DNA"/>
</dbReference>
<name>A0A0R1QKU4_9LACO</name>
<keyword evidence="1" id="KW-0472">Membrane</keyword>
<keyword evidence="3" id="KW-1185">Reference proteome</keyword>
<evidence type="ECO:0000313" key="2">
    <source>
        <dbReference type="EMBL" id="KRL45161.1"/>
    </source>
</evidence>
<proteinExistence type="predicted"/>
<dbReference type="PROSITE" id="PS51257">
    <property type="entry name" value="PROKAR_LIPOPROTEIN"/>
    <property type="match status" value="1"/>
</dbReference>
<protein>
    <recommendedName>
        <fullName evidence="4">Lipoprotein</fullName>
    </recommendedName>
</protein>
<gene>
    <name evidence="2" type="ORF">FD01_GL000803</name>
</gene>
<dbReference type="PATRIC" id="fig|1423769.4.peg.859"/>
<dbReference type="AlphaFoldDB" id="A0A0R1QKU4"/>
<keyword evidence="1" id="KW-0812">Transmembrane</keyword>
<accession>A0A0R1QKU4</accession>
<organism evidence="2 3">
    <name type="scientific">Lacticaseibacillus manihotivorans DSM 13343 = JCM 12514</name>
    <dbReference type="NCBI Taxonomy" id="1423769"/>
    <lineage>
        <taxon>Bacteria</taxon>
        <taxon>Bacillati</taxon>
        <taxon>Bacillota</taxon>
        <taxon>Bacilli</taxon>
        <taxon>Lactobacillales</taxon>
        <taxon>Lactobacillaceae</taxon>
        <taxon>Lacticaseibacillus</taxon>
    </lineage>
</organism>
<dbReference type="Proteomes" id="UP000051790">
    <property type="component" value="Unassembled WGS sequence"/>
</dbReference>
<dbReference type="RefSeq" id="WP_225436180.1">
    <property type="nucleotide sequence ID" value="NZ_AZEU01000133.1"/>
</dbReference>
<comment type="caution">
    <text evidence="2">The sequence shown here is derived from an EMBL/GenBank/DDBJ whole genome shotgun (WGS) entry which is preliminary data.</text>
</comment>
<reference evidence="2 3" key="1">
    <citation type="journal article" date="2015" name="Genome Announc.">
        <title>Expanding the biotechnology potential of lactobacilli through comparative genomics of 213 strains and associated genera.</title>
        <authorList>
            <person name="Sun Z."/>
            <person name="Harris H.M."/>
            <person name="McCann A."/>
            <person name="Guo C."/>
            <person name="Argimon S."/>
            <person name="Zhang W."/>
            <person name="Yang X."/>
            <person name="Jeffery I.B."/>
            <person name="Cooney J.C."/>
            <person name="Kagawa T.F."/>
            <person name="Liu W."/>
            <person name="Song Y."/>
            <person name="Salvetti E."/>
            <person name="Wrobel A."/>
            <person name="Rasinkangas P."/>
            <person name="Parkhill J."/>
            <person name="Rea M.C."/>
            <person name="O'Sullivan O."/>
            <person name="Ritari J."/>
            <person name="Douillard F.P."/>
            <person name="Paul Ross R."/>
            <person name="Yang R."/>
            <person name="Briner A.E."/>
            <person name="Felis G.E."/>
            <person name="de Vos W.M."/>
            <person name="Barrangou R."/>
            <person name="Klaenhammer T.R."/>
            <person name="Caufield P.W."/>
            <person name="Cui Y."/>
            <person name="Zhang H."/>
            <person name="O'Toole P.W."/>
        </authorList>
    </citation>
    <scope>NUCLEOTIDE SEQUENCE [LARGE SCALE GENOMIC DNA]</scope>
    <source>
        <strain evidence="2 3">DSM 13343</strain>
    </source>
</reference>
<keyword evidence="1" id="KW-1133">Transmembrane helix</keyword>
<feature type="transmembrane region" description="Helical" evidence="1">
    <location>
        <begin position="12"/>
        <end position="34"/>
    </location>
</feature>
<sequence>MNFRIDNLGRVALVSYAVIVTVLAVVIGGCWYRVAQQTPRVVTKTRVVKQKERVAPSGNSTAESAAKAAQKAVEAELSSYKSSEQKLKNTAIQYAKILQNYSPSVTAKRAALKKVATPEQVNQLAPTTATSGTQTKATAYEIEWNTITAMIQPGAGKDALVSVHMTYSYSYDSSHAQYSSVLLARFDQGLVSHSQMFTAVTDQAGNDQ</sequence>
<evidence type="ECO:0000313" key="3">
    <source>
        <dbReference type="Proteomes" id="UP000051790"/>
    </source>
</evidence>
<evidence type="ECO:0000256" key="1">
    <source>
        <dbReference type="SAM" id="Phobius"/>
    </source>
</evidence>
<evidence type="ECO:0008006" key="4">
    <source>
        <dbReference type="Google" id="ProtNLM"/>
    </source>
</evidence>